<evidence type="ECO:0000256" key="1">
    <source>
        <dbReference type="SAM" id="Phobius"/>
    </source>
</evidence>
<dbReference type="RefSeq" id="WP_045670052.1">
    <property type="nucleotide sequence ID" value="NZ_CP011058.1"/>
</dbReference>
<reference evidence="3 4" key="1">
    <citation type="journal article" date="2015" name="J. Biotechnol.">
        <title>Complete genome sequence of Paenibacillus beijingensis 7188(T) (=DSM 24997(T)), a novel rhizobacterium from jujube garden soil.</title>
        <authorList>
            <person name="Kwak Y."/>
            <person name="Shin J.H."/>
        </authorList>
    </citation>
    <scope>NUCLEOTIDE SEQUENCE [LARGE SCALE GENOMIC DNA]</scope>
    <source>
        <strain evidence="3 4">DSM 24997</strain>
    </source>
</reference>
<dbReference type="OrthoDB" id="118405at2"/>
<evidence type="ECO:0000313" key="4">
    <source>
        <dbReference type="Proteomes" id="UP000032633"/>
    </source>
</evidence>
<keyword evidence="1" id="KW-0812">Transmembrane</keyword>
<keyword evidence="1" id="KW-0472">Membrane</keyword>
<name>A0A0D5NGX1_9BACL</name>
<evidence type="ECO:0000313" key="3">
    <source>
        <dbReference type="EMBL" id="AJY74619.1"/>
    </source>
</evidence>
<dbReference type="PANTHER" id="PTHR36109">
    <property type="entry name" value="MEMBRANE PROTEIN-RELATED"/>
    <property type="match status" value="1"/>
</dbReference>
<dbReference type="EMBL" id="CP011058">
    <property type="protein sequence ID" value="AJY74619.1"/>
    <property type="molecule type" value="Genomic_DNA"/>
</dbReference>
<dbReference type="PATRIC" id="fig|1126833.4.peg.1887"/>
<dbReference type="Pfam" id="PF11181">
    <property type="entry name" value="YflT"/>
    <property type="match status" value="1"/>
</dbReference>
<proteinExistence type="predicted"/>
<protein>
    <submittedName>
        <fullName evidence="3">Low temperature-induced protein</fullName>
    </submittedName>
</protein>
<dbReference type="InterPro" id="IPR025889">
    <property type="entry name" value="GSP17M-like_dom"/>
</dbReference>
<dbReference type="Proteomes" id="UP000032633">
    <property type="component" value="Chromosome"/>
</dbReference>
<gene>
    <name evidence="3" type="ORF">VN24_08555</name>
</gene>
<feature type="domain" description="General stress protein 17M-like" evidence="2">
    <location>
        <begin position="5"/>
        <end position="67"/>
    </location>
</feature>
<feature type="transmembrane region" description="Helical" evidence="1">
    <location>
        <begin position="58"/>
        <end position="82"/>
    </location>
</feature>
<keyword evidence="4" id="KW-1185">Reference proteome</keyword>
<accession>A0A0D5NGX1</accession>
<dbReference type="AlphaFoldDB" id="A0A0D5NGX1"/>
<dbReference type="HOGENOM" id="CLU_083853_1_1_9"/>
<dbReference type="PANTHER" id="PTHR36109:SF2">
    <property type="entry name" value="MEMBRANE PROTEIN"/>
    <property type="match status" value="1"/>
</dbReference>
<sequence length="177" mass="18251">MARRLVGVFEQEQQAVDAIEDLKRHGYSPSDISIVTRDRDRLSAMSEETGSMAPEGMAAGVTTGGIAGGALGLLAGLGALAIPGIGPILAAGPIAAALSGAVAGAGALGLVGGLVGLGIPQQEAEEYEGHIKNDRILVMVQADESEAAAVSGILRRHESLNRDRYLEYDAYEDNKLV</sequence>
<reference evidence="4" key="2">
    <citation type="submission" date="2015-03" db="EMBL/GenBank/DDBJ databases">
        <title>Genome sequence of Paenibacillus beijingensis strain DSM 24997T.</title>
        <authorList>
            <person name="Kwak Y."/>
            <person name="Shin J.-H."/>
        </authorList>
    </citation>
    <scope>NUCLEOTIDE SEQUENCE [LARGE SCALE GENOMIC DNA]</scope>
    <source>
        <strain evidence="4">DSM 24997</strain>
    </source>
</reference>
<dbReference type="KEGG" id="pbj:VN24_08555"/>
<dbReference type="InterPro" id="IPR052948">
    <property type="entry name" value="Low_temp-induced_all0457"/>
</dbReference>
<dbReference type="STRING" id="1126833.VN24_08555"/>
<keyword evidence="1" id="KW-1133">Transmembrane helix</keyword>
<organism evidence="3 4">
    <name type="scientific">Paenibacillus beijingensis</name>
    <dbReference type="NCBI Taxonomy" id="1126833"/>
    <lineage>
        <taxon>Bacteria</taxon>
        <taxon>Bacillati</taxon>
        <taxon>Bacillota</taxon>
        <taxon>Bacilli</taxon>
        <taxon>Bacillales</taxon>
        <taxon>Paenibacillaceae</taxon>
        <taxon>Paenibacillus</taxon>
    </lineage>
</organism>
<feature type="transmembrane region" description="Helical" evidence="1">
    <location>
        <begin position="94"/>
        <end position="117"/>
    </location>
</feature>
<evidence type="ECO:0000259" key="2">
    <source>
        <dbReference type="Pfam" id="PF11181"/>
    </source>
</evidence>